<evidence type="ECO:0000256" key="5">
    <source>
        <dbReference type="HAMAP-Rule" id="MF_00362"/>
    </source>
</evidence>
<protein>
    <recommendedName>
        <fullName evidence="4 5">Large ribosomal subunit protein uL10</fullName>
    </recommendedName>
</protein>
<comment type="function">
    <text evidence="5">Forms part of the ribosomal stalk, playing a central role in the interaction of the ribosome with GTP-bound translation factors.</text>
</comment>
<keyword evidence="5" id="KW-0694">RNA-binding</keyword>
<comment type="similarity">
    <text evidence="1 5">Belongs to the universal ribosomal protein uL10 family.</text>
</comment>
<evidence type="ECO:0000313" key="6">
    <source>
        <dbReference type="EMBL" id="QQG45631.1"/>
    </source>
</evidence>
<reference evidence="6 7" key="1">
    <citation type="submission" date="2020-07" db="EMBL/GenBank/DDBJ databases">
        <title>Huge and variable diversity of episymbiotic CPR bacteria and DPANN archaea in groundwater ecosystems.</title>
        <authorList>
            <person name="He C.Y."/>
            <person name="Keren R."/>
            <person name="Whittaker M."/>
            <person name="Farag I.F."/>
            <person name="Doudna J."/>
            <person name="Cate J.H.D."/>
            <person name="Banfield J.F."/>
        </authorList>
    </citation>
    <scope>NUCLEOTIDE SEQUENCE [LARGE SCALE GENOMIC DNA]</scope>
    <source>
        <strain evidence="6">NC_groundwater_541_Ag_S-0.1um_46_50</strain>
    </source>
</reference>
<dbReference type="NCBIfam" id="NF000955">
    <property type="entry name" value="PRK00099.1-1"/>
    <property type="match status" value="1"/>
</dbReference>
<dbReference type="InterPro" id="IPR002363">
    <property type="entry name" value="Ribosomal_uL10_CS_bac"/>
</dbReference>
<gene>
    <name evidence="5" type="primary">rplJ</name>
    <name evidence="6" type="ORF">HYW89_01785</name>
</gene>
<keyword evidence="2 5" id="KW-0689">Ribosomal protein</keyword>
<dbReference type="AlphaFoldDB" id="A0A7T5UQX6"/>
<dbReference type="Pfam" id="PF00466">
    <property type="entry name" value="Ribosomal_L10"/>
    <property type="match status" value="1"/>
</dbReference>
<dbReference type="PANTHER" id="PTHR11560">
    <property type="entry name" value="39S RIBOSOMAL PROTEIN L10, MITOCHONDRIAL"/>
    <property type="match status" value="1"/>
</dbReference>
<dbReference type="GO" id="GO:0070180">
    <property type="term" value="F:large ribosomal subunit rRNA binding"/>
    <property type="evidence" value="ECO:0007669"/>
    <property type="project" value="UniProtKB-UniRule"/>
</dbReference>
<dbReference type="SUPFAM" id="SSF160369">
    <property type="entry name" value="Ribosomal protein L10-like"/>
    <property type="match status" value="1"/>
</dbReference>
<dbReference type="Gene3D" id="6.10.250.290">
    <property type="match status" value="1"/>
</dbReference>
<dbReference type="InterPro" id="IPR001790">
    <property type="entry name" value="Ribosomal_uL10"/>
</dbReference>
<dbReference type="InterPro" id="IPR043141">
    <property type="entry name" value="Ribosomal_uL10-like_sf"/>
</dbReference>
<dbReference type="PROSITE" id="PS01109">
    <property type="entry name" value="RIBOSOMAL_L10"/>
    <property type="match status" value="1"/>
</dbReference>
<comment type="subunit">
    <text evidence="5">Part of the ribosomal stalk of the 50S ribosomal subunit. The N-terminus interacts with L11 and the large rRNA to form the base of the stalk. The C-terminus forms an elongated spine to which L12 dimers bind in a sequential fashion forming a multimeric L10(L12)X complex.</text>
</comment>
<evidence type="ECO:0000256" key="4">
    <source>
        <dbReference type="ARBA" id="ARBA00035202"/>
    </source>
</evidence>
<dbReference type="InterPro" id="IPR047865">
    <property type="entry name" value="Ribosomal_uL10_bac_type"/>
</dbReference>
<sequence length="181" mass="20342">MLTKSQKQKIVEDLTDKFKRTKIAIFSDFRGISVAKSQNLRRLLKKIEAEYRVAKKTLLDRVLEKLGLNLKTKSMEGEISVTFGYGDEINSAKTLFKFGKENETFKILGGILGERILNAQEVIALAKLPPREVLLSKLVSVLSSPIQGLVTVLGENIRNLVVIINKIKEVEARKTQMATQK</sequence>
<proteinExistence type="inferred from homology"/>
<keyword evidence="5" id="KW-0699">rRNA-binding</keyword>
<name>A0A7T5UQX6_9BACT</name>
<dbReference type="EMBL" id="CP066690">
    <property type="protein sequence ID" value="QQG45631.1"/>
    <property type="molecule type" value="Genomic_DNA"/>
</dbReference>
<evidence type="ECO:0000256" key="2">
    <source>
        <dbReference type="ARBA" id="ARBA00022980"/>
    </source>
</evidence>
<dbReference type="Proteomes" id="UP000595618">
    <property type="component" value="Chromosome"/>
</dbReference>
<dbReference type="GO" id="GO:0006412">
    <property type="term" value="P:translation"/>
    <property type="evidence" value="ECO:0007669"/>
    <property type="project" value="UniProtKB-UniRule"/>
</dbReference>
<evidence type="ECO:0000256" key="1">
    <source>
        <dbReference type="ARBA" id="ARBA00008889"/>
    </source>
</evidence>
<dbReference type="GO" id="GO:0003735">
    <property type="term" value="F:structural constituent of ribosome"/>
    <property type="evidence" value="ECO:0007669"/>
    <property type="project" value="InterPro"/>
</dbReference>
<dbReference type="HAMAP" id="MF_00362">
    <property type="entry name" value="Ribosomal_uL10"/>
    <property type="match status" value="1"/>
</dbReference>
<evidence type="ECO:0000313" key="7">
    <source>
        <dbReference type="Proteomes" id="UP000595618"/>
    </source>
</evidence>
<accession>A0A7T5UQX6</accession>
<dbReference type="InterPro" id="IPR022973">
    <property type="entry name" value="Ribosomal_uL10_bac"/>
</dbReference>
<evidence type="ECO:0000256" key="3">
    <source>
        <dbReference type="ARBA" id="ARBA00023274"/>
    </source>
</evidence>
<organism evidence="6 7">
    <name type="scientific">Candidatus Sungiibacteriota bacterium</name>
    <dbReference type="NCBI Taxonomy" id="2750080"/>
    <lineage>
        <taxon>Bacteria</taxon>
        <taxon>Candidatus Sungiibacteriota</taxon>
    </lineage>
</organism>
<dbReference type="GO" id="GO:0015934">
    <property type="term" value="C:large ribosomal subunit"/>
    <property type="evidence" value="ECO:0007669"/>
    <property type="project" value="InterPro"/>
</dbReference>
<dbReference type="CDD" id="cd05797">
    <property type="entry name" value="Ribosomal_L10"/>
    <property type="match status" value="1"/>
</dbReference>
<keyword evidence="3 5" id="KW-0687">Ribonucleoprotein</keyword>
<dbReference type="Gene3D" id="3.30.70.1730">
    <property type="match status" value="1"/>
</dbReference>